<sequence>MSAEDCEGSDEWRRERAVENDEDLEASRPLEIERREHYDEEERTTLEGVCEKLPEAEGNARLEEESVLSEDSGDYREGDECFPGDKNKNDDDELASSETLAALGTDEDTTIEDPPEETTTTTTESATAGEEETTTCISINVRNGEDCHRLENRPIKIEPVNYGVTTERGPLPVENVEGSASAQRGPAEGPLITPPNSDGPSGESGTDPEEASSAARESVLPEHCRLFFEAELDALEEDASPLATPELEDYRLTLGNGEVEREERIGSIRPVKTPKASIVRKTEVANNICVSFSRATSPEEADDEGTPGLPFRLRSLVRPVTYALVMEEEARSEVRCPQCHYPETYPPTPSSTSRFTPEERKNRARELVLELAGVLGDSVLDSVLTEITKGSGTAGTA</sequence>
<dbReference type="EMBL" id="QXGB01000484">
    <property type="protein sequence ID" value="KAE9213254.1"/>
    <property type="molecule type" value="Genomic_DNA"/>
</dbReference>
<organism evidence="2 3">
    <name type="scientific">Phytophthora fragariae</name>
    <dbReference type="NCBI Taxonomy" id="53985"/>
    <lineage>
        <taxon>Eukaryota</taxon>
        <taxon>Sar</taxon>
        <taxon>Stramenopiles</taxon>
        <taxon>Oomycota</taxon>
        <taxon>Peronosporomycetes</taxon>
        <taxon>Peronosporales</taxon>
        <taxon>Peronosporaceae</taxon>
        <taxon>Phytophthora</taxon>
    </lineage>
</organism>
<feature type="region of interest" description="Disordered" evidence="1">
    <location>
        <begin position="341"/>
        <end position="361"/>
    </location>
</feature>
<name>A0A6A3Y771_9STRA</name>
<feature type="compositionally biased region" description="Basic and acidic residues" evidence="1">
    <location>
        <begin position="73"/>
        <end position="89"/>
    </location>
</feature>
<gene>
    <name evidence="2" type="ORF">PF005_g10263</name>
</gene>
<dbReference type="AlphaFoldDB" id="A0A6A3Y771"/>
<dbReference type="OrthoDB" id="10552403at2759"/>
<feature type="region of interest" description="Disordered" evidence="1">
    <location>
        <begin position="1"/>
        <end position="140"/>
    </location>
</feature>
<feature type="compositionally biased region" description="Low complexity" evidence="1">
    <location>
        <begin position="117"/>
        <end position="128"/>
    </location>
</feature>
<proteinExistence type="predicted"/>
<dbReference type="Proteomes" id="UP000433483">
    <property type="component" value="Unassembled WGS sequence"/>
</dbReference>
<evidence type="ECO:0000256" key="1">
    <source>
        <dbReference type="SAM" id="MobiDB-lite"/>
    </source>
</evidence>
<protein>
    <submittedName>
        <fullName evidence="2">Uncharacterized protein</fullName>
    </submittedName>
</protein>
<comment type="caution">
    <text evidence="2">The sequence shown here is derived from an EMBL/GenBank/DDBJ whole genome shotgun (WGS) entry which is preliminary data.</text>
</comment>
<feature type="compositionally biased region" description="Basic and acidic residues" evidence="1">
    <location>
        <begin position="10"/>
        <end position="64"/>
    </location>
</feature>
<evidence type="ECO:0000313" key="3">
    <source>
        <dbReference type="Proteomes" id="UP000433483"/>
    </source>
</evidence>
<feature type="compositionally biased region" description="Acidic residues" evidence="1">
    <location>
        <begin position="105"/>
        <end position="116"/>
    </location>
</feature>
<accession>A0A6A3Y771</accession>
<reference evidence="2 3" key="1">
    <citation type="submission" date="2018-08" db="EMBL/GenBank/DDBJ databases">
        <title>Genomic investigation of the strawberry pathogen Phytophthora fragariae indicates pathogenicity is determined by transcriptional variation in three key races.</title>
        <authorList>
            <person name="Adams T.M."/>
            <person name="Armitage A.D."/>
            <person name="Sobczyk M.K."/>
            <person name="Bates H.J."/>
            <person name="Dunwell J.M."/>
            <person name="Nellist C.F."/>
            <person name="Harrison R.J."/>
        </authorList>
    </citation>
    <scope>NUCLEOTIDE SEQUENCE [LARGE SCALE GENOMIC DNA]</scope>
    <source>
        <strain evidence="2 3">NOV-27</strain>
    </source>
</reference>
<evidence type="ECO:0000313" key="2">
    <source>
        <dbReference type="EMBL" id="KAE9213254.1"/>
    </source>
</evidence>
<keyword evidence="3" id="KW-1185">Reference proteome</keyword>
<feature type="region of interest" description="Disordered" evidence="1">
    <location>
        <begin position="164"/>
        <end position="218"/>
    </location>
</feature>